<reference evidence="8" key="1">
    <citation type="submission" date="2023-07" db="EMBL/GenBank/DDBJ databases">
        <title>Whole genome shotgun sequence of Streptomyces cacaoi subsp. asoensis NBRC 13813.</title>
        <authorList>
            <person name="Komaki H."/>
            <person name="Tamura T."/>
        </authorList>
    </citation>
    <scope>NUCLEOTIDE SEQUENCE [LARGE SCALE GENOMIC DNA]</scope>
    <source>
        <strain evidence="8">NBRC 13813</strain>
    </source>
</reference>
<dbReference type="EMBL" id="BNEB01000003">
    <property type="protein sequence ID" value="GHI62674.1"/>
    <property type="molecule type" value="Genomic_DNA"/>
</dbReference>
<keyword evidence="2" id="KW-0328">Glycosyltransferase</keyword>
<dbReference type="PANTHER" id="PTHR43630:SF1">
    <property type="entry name" value="POLY-BETA-1,6-N-ACETYL-D-GLUCOSAMINE SYNTHASE"/>
    <property type="match status" value="1"/>
</dbReference>
<dbReference type="PANTHER" id="PTHR43630">
    <property type="entry name" value="POLY-BETA-1,6-N-ACETYL-D-GLUCOSAMINE SYNTHASE"/>
    <property type="match status" value="1"/>
</dbReference>
<dbReference type="GeneID" id="91472176"/>
<dbReference type="CDD" id="cd06423">
    <property type="entry name" value="CESA_like"/>
    <property type="match status" value="1"/>
</dbReference>
<keyword evidence="5" id="KW-1133">Transmembrane helix</keyword>
<feature type="region of interest" description="Disordered" evidence="4">
    <location>
        <begin position="313"/>
        <end position="347"/>
    </location>
</feature>
<dbReference type="SUPFAM" id="SSF88713">
    <property type="entry name" value="Glycoside hydrolase/deacetylase"/>
    <property type="match status" value="1"/>
</dbReference>
<name>A0ABQ3S3H4_9ACTN</name>
<evidence type="ECO:0000259" key="6">
    <source>
        <dbReference type="PROSITE" id="PS51677"/>
    </source>
</evidence>
<accession>A0ABQ3S3H4</accession>
<gene>
    <name evidence="7" type="ORF">Saso_43240</name>
</gene>
<dbReference type="InterPro" id="IPR002509">
    <property type="entry name" value="NODB_dom"/>
</dbReference>
<sequence length="785" mass="85154">MTSTRTSRGRRRAPTRMSRAAGRAAALQKPRVILALLLLLALTSVMLLDGYLRAEVGGDQRVRTGASAGKVPEKILDGGPILTFQGGRATTVSVPDKTIALTFDDGPNPTWTPQVLEILRKYDVPGTFFLVGSMVSRYPGIVRDMVEEGNEVGIHTFTHVDLSYQSDARVDREMEQTQLALAGAAGITTTLFRAPYSSETDAIDNYSWPVYEKLGEDGYTSVFVDTDSDDWKKPGVSKIIKWATPEDGKGASVLFHDAGGERSQTIKALPAYIKKMKAAGYTFTTISGVMQEQNAAARQASATAGAAAGTATAGAQGTAGEQPGTLPGGESESGIGNGGNGGTGGTADRLQAAHREATGVTLYEGKALIAAVTLAEWTVPTLSVGLMIVGVAVMGRFGMMLILARRHYRKRNKRRFSWGPTVTRPVSVIVPAYNEKECIANTLESLAKSTHPIEIIVVDDGSDDNTSEISREAARALGMTNVRVIRQENAGKPAALNNGVRSASYDIVVMMDGDTVFEPDAVHQLVQPFADPGVGAVAGNAKVGNRDTIIGAWQHIEYVMGFNLDRRMYDLLRCMPTIPGAIGAFRRDAVLEVGGMSEDTLAEDTDITIAMHRAGRQVVYQEHAKAWTEAPGSLKQLWSQRYRWSYGTMQALWKHRKSLTDKGPSGRFGRVGMPLVVLFQIITPVFAPLIDVFTVYSMIFVDFQAALLAWLAVLGVQLGCAAYAFRLDREKYRYLLMMPLQQLAYRQMMYLVLIHSCITALTGGRLRWQKLKRTGEVGTPAGVSR</sequence>
<dbReference type="InterPro" id="IPR011330">
    <property type="entry name" value="Glyco_hydro/deAcase_b/a-brl"/>
</dbReference>
<dbReference type="Pfam" id="PF13641">
    <property type="entry name" value="Glyco_tranf_2_3"/>
    <property type="match status" value="1"/>
</dbReference>
<feature type="transmembrane region" description="Helical" evidence="5">
    <location>
        <begin position="705"/>
        <end position="727"/>
    </location>
</feature>
<evidence type="ECO:0000256" key="2">
    <source>
        <dbReference type="ARBA" id="ARBA00022676"/>
    </source>
</evidence>
<keyword evidence="8" id="KW-1185">Reference proteome</keyword>
<comment type="similarity">
    <text evidence="1">Belongs to the glycosyltransferase 2 family.</text>
</comment>
<evidence type="ECO:0000256" key="5">
    <source>
        <dbReference type="SAM" id="Phobius"/>
    </source>
</evidence>
<comment type="caution">
    <text evidence="7">The sequence shown here is derived from an EMBL/GenBank/DDBJ whole genome shotgun (WGS) entry which is preliminary data.</text>
</comment>
<evidence type="ECO:0000313" key="7">
    <source>
        <dbReference type="EMBL" id="GHI62674.1"/>
    </source>
</evidence>
<protein>
    <submittedName>
        <fullName evidence="7">Bi-functional transferase/deacetylase</fullName>
    </submittedName>
</protein>
<feature type="region of interest" description="Disordered" evidence="4">
    <location>
        <begin position="1"/>
        <end position="21"/>
    </location>
</feature>
<evidence type="ECO:0000256" key="4">
    <source>
        <dbReference type="SAM" id="MobiDB-lite"/>
    </source>
</evidence>
<evidence type="ECO:0000313" key="8">
    <source>
        <dbReference type="Proteomes" id="UP000649259"/>
    </source>
</evidence>
<dbReference type="Proteomes" id="UP000649259">
    <property type="component" value="Unassembled WGS sequence"/>
</dbReference>
<proteinExistence type="inferred from homology"/>
<dbReference type="Pfam" id="PF01522">
    <property type="entry name" value="Polysacc_deac_1"/>
    <property type="match status" value="1"/>
</dbReference>
<dbReference type="RefSeq" id="WP_189925442.1">
    <property type="nucleotide sequence ID" value="NZ_BMSI01000011.1"/>
</dbReference>
<keyword evidence="3 7" id="KW-0808">Transferase</keyword>
<feature type="transmembrane region" description="Helical" evidence="5">
    <location>
        <begin position="382"/>
        <end position="404"/>
    </location>
</feature>
<keyword evidence="5" id="KW-0812">Transmembrane</keyword>
<organism evidence="7 8">
    <name type="scientific">Streptomyces asoensis</name>
    <dbReference type="NCBI Taxonomy" id="249586"/>
    <lineage>
        <taxon>Bacteria</taxon>
        <taxon>Bacillati</taxon>
        <taxon>Actinomycetota</taxon>
        <taxon>Actinomycetes</taxon>
        <taxon>Kitasatosporales</taxon>
        <taxon>Streptomycetaceae</taxon>
        <taxon>Streptomyces</taxon>
    </lineage>
</organism>
<keyword evidence="5" id="KW-0472">Membrane</keyword>
<dbReference type="Gene3D" id="3.90.550.10">
    <property type="entry name" value="Spore Coat Polysaccharide Biosynthesis Protein SpsA, Chain A"/>
    <property type="match status" value="1"/>
</dbReference>
<dbReference type="GO" id="GO:0016740">
    <property type="term" value="F:transferase activity"/>
    <property type="evidence" value="ECO:0007669"/>
    <property type="project" value="UniProtKB-KW"/>
</dbReference>
<feature type="transmembrane region" description="Helical" evidence="5">
    <location>
        <begin position="675"/>
        <end position="699"/>
    </location>
</feature>
<feature type="domain" description="NodB homology" evidence="6">
    <location>
        <begin position="97"/>
        <end position="284"/>
    </location>
</feature>
<feature type="compositionally biased region" description="Gly residues" evidence="4">
    <location>
        <begin position="335"/>
        <end position="345"/>
    </location>
</feature>
<dbReference type="Gene3D" id="3.20.20.370">
    <property type="entry name" value="Glycoside hydrolase/deacetylase"/>
    <property type="match status" value="1"/>
</dbReference>
<evidence type="ECO:0000256" key="1">
    <source>
        <dbReference type="ARBA" id="ARBA00006739"/>
    </source>
</evidence>
<evidence type="ECO:0000256" key="3">
    <source>
        <dbReference type="ARBA" id="ARBA00022679"/>
    </source>
</evidence>
<dbReference type="PROSITE" id="PS51677">
    <property type="entry name" value="NODB"/>
    <property type="match status" value="1"/>
</dbReference>
<dbReference type="SUPFAM" id="SSF53448">
    <property type="entry name" value="Nucleotide-diphospho-sugar transferases"/>
    <property type="match status" value="1"/>
</dbReference>
<dbReference type="InterPro" id="IPR029044">
    <property type="entry name" value="Nucleotide-diphossugar_trans"/>
</dbReference>